<dbReference type="InterPro" id="IPR050093">
    <property type="entry name" value="ABC_SmlMolc_Importer"/>
</dbReference>
<evidence type="ECO:0000256" key="6">
    <source>
        <dbReference type="ARBA" id="ARBA00023136"/>
    </source>
</evidence>
<reference evidence="9 10" key="1">
    <citation type="submission" date="2019-06" db="EMBL/GenBank/DDBJ databases">
        <title>Whole genome shotgun sequence of Streptomyces cacaoi subsp. cacaoi NBRC 12748.</title>
        <authorList>
            <person name="Hosoyama A."/>
            <person name="Uohara A."/>
            <person name="Ohji S."/>
            <person name="Ichikawa N."/>
        </authorList>
    </citation>
    <scope>NUCLEOTIDE SEQUENCE [LARGE SCALE GENOMIC DNA]</scope>
    <source>
        <strain evidence="9 10">NBRC 12748</strain>
    </source>
</reference>
<gene>
    <name evidence="9" type="ORF">SCA03_42100</name>
</gene>
<feature type="domain" description="ABC transporter" evidence="8">
    <location>
        <begin position="3"/>
        <end position="231"/>
    </location>
</feature>
<dbReference type="FunFam" id="3.40.50.300:FF:000133">
    <property type="entry name" value="Spermidine/putrescine import ATP-binding protein PotA"/>
    <property type="match status" value="1"/>
</dbReference>
<organism evidence="9 10">
    <name type="scientific">Streptomyces cacaoi</name>
    <dbReference type="NCBI Taxonomy" id="1898"/>
    <lineage>
        <taxon>Bacteria</taxon>
        <taxon>Bacillati</taxon>
        <taxon>Actinomycetota</taxon>
        <taxon>Actinomycetes</taxon>
        <taxon>Kitasatosporales</taxon>
        <taxon>Streptomycetaceae</taxon>
        <taxon>Streptomyces</taxon>
    </lineage>
</organism>
<dbReference type="GO" id="GO:0016887">
    <property type="term" value="F:ATP hydrolysis activity"/>
    <property type="evidence" value="ECO:0007669"/>
    <property type="project" value="InterPro"/>
</dbReference>
<accession>A0A4Y3R2Y5</accession>
<dbReference type="RefSeq" id="WP_086817434.1">
    <property type="nucleotide sequence ID" value="NZ_BJMM01000022.1"/>
</dbReference>
<dbReference type="Gene3D" id="3.40.50.300">
    <property type="entry name" value="P-loop containing nucleotide triphosphate hydrolases"/>
    <property type="match status" value="1"/>
</dbReference>
<dbReference type="CDD" id="cd03300">
    <property type="entry name" value="ABC_PotA_N"/>
    <property type="match status" value="1"/>
</dbReference>
<dbReference type="InterPro" id="IPR017871">
    <property type="entry name" value="ABC_transporter-like_CS"/>
</dbReference>
<dbReference type="PANTHER" id="PTHR42781">
    <property type="entry name" value="SPERMIDINE/PUTRESCINE IMPORT ATP-BINDING PROTEIN POTA"/>
    <property type="match status" value="1"/>
</dbReference>
<feature type="compositionally biased region" description="Low complexity" evidence="7">
    <location>
        <begin position="276"/>
        <end position="299"/>
    </location>
</feature>
<keyword evidence="4" id="KW-0067">ATP-binding</keyword>
<dbReference type="InterPro" id="IPR003593">
    <property type="entry name" value="AAA+_ATPase"/>
</dbReference>
<evidence type="ECO:0000313" key="10">
    <source>
        <dbReference type="Proteomes" id="UP000319210"/>
    </source>
</evidence>
<protein>
    <recommendedName>
        <fullName evidence="8">ABC transporter domain-containing protein</fullName>
    </recommendedName>
</protein>
<evidence type="ECO:0000256" key="7">
    <source>
        <dbReference type="SAM" id="MobiDB-lite"/>
    </source>
</evidence>
<dbReference type="PROSITE" id="PS50893">
    <property type="entry name" value="ABC_TRANSPORTER_2"/>
    <property type="match status" value="1"/>
</dbReference>
<dbReference type="Pfam" id="PF00005">
    <property type="entry name" value="ABC_tran"/>
    <property type="match status" value="1"/>
</dbReference>
<keyword evidence="2" id="KW-1003">Cell membrane</keyword>
<sequence>MTILLSGVSKTFGDFTAVHPLDLSVPEGSFFALLGASGCGKTTTLRMLAGLEEPSSGRVLLGDDDITGLPPHRRPVNTVFQNYALFPHLDVAENIAFGLRRRRTGRIRAQVDEMLDLVQLGALAHRKPRQLSGGQQQRVALARALVNRPRVLLLDEPLGALDLKLRRRMQLELKRIQTEVGITFVHVTHDQEEAMTMADTVAVMNEGRVEQLGAPWELYEHPRTPFVANFLGTSNLLRGEPVGPGGEEGDDSAGDGALRVRVAGAPAPLRLPRPPAAAGTAADGAGTGGTSAEETAVGEAGTGGTSAEGTAVGEAATGGPLLLGVRPEKIALAPADAAHTVPEGHNALPGRITDAGYLGVSLTYIVETDACRELTVYAQNVERDTRLTPGTRVVAHWSPAHTFGLDAQGHGQDATAGREAP</sequence>
<name>A0A4Y3R2Y5_STRCI</name>
<keyword evidence="6" id="KW-0472">Membrane</keyword>
<keyword evidence="1" id="KW-0813">Transport</keyword>
<keyword evidence="3" id="KW-0547">Nucleotide-binding</keyword>
<dbReference type="GO" id="GO:0005524">
    <property type="term" value="F:ATP binding"/>
    <property type="evidence" value="ECO:0007669"/>
    <property type="project" value="UniProtKB-KW"/>
</dbReference>
<dbReference type="SMART" id="SM00382">
    <property type="entry name" value="AAA"/>
    <property type="match status" value="1"/>
</dbReference>
<evidence type="ECO:0000256" key="1">
    <source>
        <dbReference type="ARBA" id="ARBA00022448"/>
    </source>
</evidence>
<evidence type="ECO:0000256" key="5">
    <source>
        <dbReference type="ARBA" id="ARBA00022967"/>
    </source>
</evidence>
<dbReference type="Gene3D" id="2.40.50.100">
    <property type="match status" value="1"/>
</dbReference>
<comment type="caution">
    <text evidence="9">The sequence shown here is derived from an EMBL/GenBank/DDBJ whole genome shotgun (WGS) entry which is preliminary data.</text>
</comment>
<dbReference type="InterPro" id="IPR013611">
    <property type="entry name" value="Transp-assoc_OB_typ2"/>
</dbReference>
<dbReference type="SUPFAM" id="SSF52540">
    <property type="entry name" value="P-loop containing nucleoside triphosphate hydrolases"/>
    <property type="match status" value="1"/>
</dbReference>
<evidence type="ECO:0000256" key="4">
    <source>
        <dbReference type="ARBA" id="ARBA00022840"/>
    </source>
</evidence>
<dbReference type="InterPro" id="IPR003439">
    <property type="entry name" value="ABC_transporter-like_ATP-bd"/>
</dbReference>
<dbReference type="InterPro" id="IPR017879">
    <property type="entry name" value="PotA_ATP-bd"/>
</dbReference>
<keyword evidence="5" id="KW-1278">Translocase</keyword>
<dbReference type="GO" id="GO:0043190">
    <property type="term" value="C:ATP-binding cassette (ABC) transporter complex"/>
    <property type="evidence" value="ECO:0007669"/>
    <property type="project" value="InterPro"/>
</dbReference>
<dbReference type="EMBL" id="BJMM01000022">
    <property type="protein sequence ID" value="GEB51659.1"/>
    <property type="molecule type" value="Genomic_DNA"/>
</dbReference>
<evidence type="ECO:0000256" key="3">
    <source>
        <dbReference type="ARBA" id="ARBA00022741"/>
    </source>
</evidence>
<dbReference type="AlphaFoldDB" id="A0A4Y3R2Y5"/>
<dbReference type="Pfam" id="PF08402">
    <property type="entry name" value="TOBE_2"/>
    <property type="match status" value="1"/>
</dbReference>
<evidence type="ECO:0000313" key="9">
    <source>
        <dbReference type="EMBL" id="GEB51659.1"/>
    </source>
</evidence>
<dbReference type="GO" id="GO:0015594">
    <property type="term" value="F:ABC-type putrescine transporter activity"/>
    <property type="evidence" value="ECO:0007669"/>
    <property type="project" value="InterPro"/>
</dbReference>
<dbReference type="Proteomes" id="UP000319210">
    <property type="component" value="Unassembled WGS sequence"/>
</dbReference>
<dbReference type="InterPro" id="IPR008995">
    <property type="entry name" value="Mo/tungstate-bd_C_term_dom"/>
</dbReference>
<dbReference type="OrthoDB" id="9802264at2"/>
<evidence type="ECO:0000256" key="2">
    <source>
        <dbReference type="ARBA" id="ARBA00022475"/>
    </source>
</evidence>
<dbReference type="InterPro" id="IPR027417">
    <property type="entry name" value="P-loop_NTPase"/>
</dbReference>
<feature type="region of interest" description="Disordered" evidence="7">
    <location>
        <begin position="265"/>
        <end position="312"/>
    </location>
</feature>
<dbReference type="PANTHER" id="PTHR42781:SF4">
    <property type="entry name" value="SPERMIDINE_PUTRESCINE IMPORT ATP-BINDING PROTEIN POTA"/>
    <property type="match status" value="1"/>
</dbReference>
<dbReference type="SUPFAM" id="SSF50331">
    <property type="entry name" value="MOP-like"/>
    <property type="match status" value="1"/>
</dbReference>
<evidence type="ECO:0000259" key="8">
    <source>
        <dbReference type="PROSITE" id="PS50893"/>
    </source>
</evidence>
<dbReference type="PROSITE" id="PS00211">
    <property type="entry name" value="ABC_TRANSPORTER_1"/>
    <property type="match status" value="1"/>
</dbReference>
<keyword evidence="10" id="KW-1185">Reference proteome</keyword>
<proteinExistence type="predicted"/>